<gene>
    <name evidence="1" type="ORF">ANN_17175</name>
</gene>
<comment type="caution">
    <text evidence="1">The sequence shown here is derived from an EMBL/GenBank/DDBJ whole genome shotgun (WGS) entry which is preliminary data.</text>
</comment>
<dbReference type="PANTHER" id="PTHR45913">
    <property type="entry name" value="EPM2A-INTERACTING PROTEIN 1"/>
    <property type="match status" value="1"/>
</dbReference>
<sequence>MRQYFAIPTLMNHNLEHLIFIQDVEALHIYNFAKELIITRIFGDPAIKVKRRRTRGAKLQFHFHTTNFAYNLRLSHFRTKVPHLKLIHDDNDALSESAMRISYKICHEIAKELKTFNEGEFIKRCSIILADELCPQQVGEVEAMCLSRRTVVRRLQYRLETLDSRQGAAGGGVKLKRKASETRLAAQGRKWLHPIVLVSGFALAAPGEEVTSLTIRHCVHQIAERARTLRIVDVIVFASFDPFVDEEAQQDGLRNKVKSDEA</sequence>
<accession>A0ABQ8STH6</accession>
<evidence type="ECO:0000313" key="2">
    <source>
        <dbReference type="Proteomes" id="UP001148838"/>
    </source>
</evidence>
<reference evidence="1 2" key="1">
    <citation type="journal article" date="2022" name="Allergy">
        <title>Genome assembly and annotation of Periplaneta americana reveal a comprehensive cockroach allergen profile.</title>
        <authorList>
            <person name="Wang L."/>
            <person name="Xiong Q."/>
            <person name="Saelim N."/>
            <person name="Wang L."/>
            <person name="Nong W."/>
            <person name="Wan A.T."/>
            <person name="Shi M."/>
            <person name="Liu X."/>
            <person name="Cao Q."/>
            <person name="Hui J.H.L."/>
            <person name="Sookrung N."/>
            <person name="Leung T.F."/>
            <person name="Tungtrongchitr A."/>
            <person name="Tsui S.K.W."/>
        </authorList>
    </citation>
    <scope>NUCLEOTIDE SEQUENCE [LARGE SCALE GENOMIC DNA]</scope>
    <source>
        <strain evidence="1">PWHHKU_190912</strain>
    </source>
</reference>
<dbReference type="Proteomes" id="UP001148838">
    <property type="component" value="Unassembled WGS sequence"/>
</dbReference>
<evidence type="ECO:0000313" key="1">
    <source>
        <dbReference type="EMBL" id="KAJ4437041.1"/>
    </source>
</evidence>
<dbReference type="PANTHER" id="PTHR45913:SF5">
    <property type="entry name" value="GENERAL TRANSCRIPTION FACTOR II-I REPEAT DOMAIN-CONTAINING PROTEIN 2A-LIKE PROTEIN"/>
    <property type="match status" value="1"/>
</dbReference>
<protein>
    <submittedName>
        <fullName evidence="1">Uncharacterized protein</fullName>
    </submittedName>
</protein>
<keyword evidence="2" id="KW-1185">Reference proteome</keyword>
<proteinExistence type="predicted"/>
<organism evidence="1 2">
    <name type="scientific">Periplaneta americana</name>
    <name type="common">American cockroach</name>
    <name type="synonym">Blatta americana</name>
    <dbReference type="NCBI Taxonomy" id="6978"/>
    <lineage>
        <taxon>Eukaryota</taxon>
        <taxon>Metazoa</taxon>
        <taxon>Ecdysozoa</taxon>
        <taxon>Arthropoda</taxon>
        <taxon>Hexapoda</taxon>
        <taxon>Insecta</taxon>
        <taxon>Pterygota</taxon>
        <taxon>Neoptera</taxon>
        <taxon>Polyneoptera</taxon>
        <taxon>Dictyoptera</taxon>
        <taxon>Blattodea</taxon>
        <taxon>Blattoidea</taxon>
        <taxon>Blattidae</taxon>
        <taxon>Blattinae</taxon>
        <taxon>Periplaneta</taxon>
    </lineage>
</organism>
<dbReference type="EMBL" id="JAJSOF020000021">
    <property type="protein sequence ID" value="KAJ4437041.1"/>
    <property type="molecule type" value="Genomic_DNA"/>
</dbReference>
<name>A0ABQ8STH6_PERAM</name>